<accession>A0A1F5EMV2</accession>
<name>A0A1F5EMV2_9BACT</name>
<comment type="caution">
    <text evidence="2">The sequence shown here is derived from an EMBL/GenBank/DDBJ whole genome shotgun (WGS) entry which is preliminary data.</text>
</comment>
<evidence type="ECO:0000313" key="2">
    <source>
        <dbReference type="EMBL" id="OGD68640.1"/>
    </source>
</evidence>
<dbReference type="Pfam" id="PF01797">
    <property type="entry name" value="Y1_Tnp"/>
    <property type="match status" value="1"/>
</dbReference>
<protein>
    <recommendedName>
        <fullName evidence="1">Transposase IS200-like domain-containing protein</fullName>
    </recommendedName>
</protein>
<sequence length="229" mass="26881">MGRRKIIFENNQYYHIYNRGVDKRNIVSDDHDILRILESLEAFNTTDSIGSIYEYSFKKKNNQLGSPGPKLVEIVAFNILGNHYHLVLKQLIDRGISRFMQNFGAGYTKYFNEKYDRSGALFQGPFKAEHIDSDEYLNYVVAYVNGNHFVHRLGSRGPKWGMRSSLEQYIFDDKNKWQNKIFKCDTSMIRHRYKEGKDYLKQVEGIAKNIRIKRGKDDDLETRCPSDVD</sequence>
<feature type="domain" description="Transposase IS200-like" evidence="1">
    <location>
        <begin position="9"/>
        <end position="147"/>
    </location>
</feature>
<evidence type="ECO:0000259" key="1">
    <source>
        <dbReference type="SMART" id="SM01321"/>
    </source>
</evidence>
<dbReference type="PANTHER" id="PTHR34322:SF2">
    <property type="entry name" value="TRANSPOSASE IS200-LIKE DOMAIN-CONTAINING PROTEIN"/>
    <property type="match status" value="1"/>
</dbReference>
<dbReference type="InterPro" id="IPR002686">
    <property type="entry name" value="Transposase_17"/>
</dbReference>
<dbReference type="GO" id="GO:0003677">
    <property type="term" value="F:DNA binding"/>
    <property type="evidence" value="ECO:0007669"/>
    <property type="project" value="InterPro"/>
</dbReference>
<dbReference type="Proteomes" id="UP000176865">
    <property type="component" value="Unassembled WGS sequence"/>
</dbReference>
<gene>
    <name evidence="2" type="ORF">A2996_00045</name>
</gene>
<organism evidence="2 3">
    <name type="scientific">Candidatus Campbellbacteria bacterium RIFCSPLOWO2_01_FULL_34_15</name>
    <dbReference type="NCBI Taxonomy" id="1797579"/>
    <lineage>
        <taxon>Bacteria</taxon>
        <taxon>Candidatus Campbelliibacteriota</taxon>
    </lineage>
</organism>
<dbReference type="STRING" id="1797579.A2996_00045"/>
<dbReference type="PANTHER" id="PTHR34322">
    <property type="entry name" value="TRANSPOSASE, Y1_TNP DOMAIN-CONTAINING"/>
    <property type="match status" value="1"/>
</dbReference>
<reference evidence="2 3" key="1">
    <citation type="journal article" date="2016" name="Nat. Commun.">
        <title>Thousands of microbial genomes shed light on interconnected biogeochemical processes in an aquifer system.</title>
        <authorList>
            <person name="Anantharaman K."/>
            <person name="Brown C.T."/>
            <person name="Hug L.A."/>
            <person name="Sharon I."/>
            <person name="Castelle C.J."/>
            <person name="Probst A.J."/>
            <person name="Thomas B.C."/>
            <person name="Singh A."/>
            <person name="Wilkins M.J."/>
            <person name="Karaoz U."/>
            <person name="Brodie E.L."/>
            <person name="Williams K.H."/>
            <person name="Hubbard S.S."/>
            <person name="Banfield J.F."/>
        </authorList>
    </citation>
    <scope>NUCLEOTIDE SEQUENCE [LARGE SCALE GENOMIC DNA]</scope>
</reference>
<proteinExistence type="predicted"/>
<dbReference type="GO" id="GO:0006313">
    <property type="term" value="P:DNA transposition"/>
    <property type="evidence" value="ECO:0007669"/>
    <property type="project" value="InterPro"/>
</dbReference>
<dbReference type="AlphaFoldDB" id="A0A1F5EMV2"/>
<dbReference type="GO" id="GO:0004803">
    <property type="term" value="F:transposase activity"/>
    <property type="evidence" value="ECO:0007669"/>
    <property type="project" value="InterPro"/>
</dbReference>
<dbReference type="InterPro" id="IPR036515">
    <property type="entry name" value="Transposase_17_sf"/>
</dbReference>
<dbReference type="Gene3D" id="3.30.70.1290">
    <property type="entry name" value="Transposase IS200-like"/>
    <property type="match status" value="1"/>
</dbReference>
<dbReference type="SUPFAM" id="SSF143422">
    <property type="entry name" value="Transposase IS200-like"/>
    <property type="match status" value="1"/>
</dbReference>
<evidence type="ECO:0000313" key="3">
    <source>
        <dbReference type="Proteomes" id="UP000176865"/>
    </source>
</evidence>
<dbReference type="SMART" id="SM01321">
    <property type="entry name" value="Y1_Tnp"/>
    <property type="match status" value="1"/>
</dbReference>
<dbReference type="EMBL" id="MFAB01000019">
    <property type="protein sequence ID" value="OGD68640.1"/>
    <property type="molecule type" value="Genomic_DNA"/>
</dbReference>